<evidence type="ECO:0000313" key="3">
    <source>
        <dbReference type="Proteomes" id="UP000068164"/>
    </source>
</evidence>
<name>A0A120FMK5_9HYPH</name>
<keyword evidence="3" id="KW-1185">Reference proteome</keyword>
<evidence type="ECO:0000256" key="1">
    <source>
        <dbReference type="SAM" id="MobiDB-lite"/>
    </source>
</evidence>
<proteinExistence type="predicted"/>
<accession>A0A120FMK5</accession>
<dbReference type="Proteomes" id="UP000068164">
    <property type="component" value="Unassembled WGS sequence"/>
</dbReference>
<dbReference type="AlphaFoldDB" id="A0A120FMK5"/>
<dbReference type="OrthoDB" id="8453464at2"/>
<comment type="caution">
    <text evidence="2">The sequence shown here is derived from an EMBL/GenBank/DDBJ whole genome shotgun (WGS) entry which is preliminary data.</text>
</comment>
<feature type="region of interest" description="Disordered" evidence="1">
    <location>
        <begin position="49"/>
        <end position="73"/>
    </location>
</feature>
<gene>
    <name evidence="2" type="ORF">AS026_02785</name>
</gene>
<protein>
    <submittedName>
        <fullName evidence="2">Uncharacterized protein</fullName>
    </submittedName>
</protein>
<sequence>MKIDNRLHRDKKRLAQTKLTSLADDHPLREKYYLWIQELDDLMAGSEARFSESDSRKHNAVVQAEPRGVDDGDEVLGEEIDRRGINLPVGPGVACDDKRPVHSRQADRLKCSAGVDERRKELMAENQWLRDMLGRYGNAVDDG</sequence>
<dbReference type="EMBL" id="LNCD01000063">
    <property type="protein sequence ID" value="KWV53957.1"/>
    <property type="molecule type" value="Genomic_DNA"/>
</dbReference>
<dbReference type="RefSeq" id="WP_062369871.1">
    <property type="nucleotide sequence ID" value="NZ_LNCD01000063.1"/>
</dbReference>
<evidence type="ECO:0000313" key="2">
    <source>
        <dbReference type="EMBL" id="KWV53957.1"/>
    </source>
</evidence>
<reference evidence="2 3" key="1">
    <citation type="submission" date="2015-11" db="EMBL/GenBank/DDBJ databases">
        <title>Draft Genome Sequence of the Strain BR 10423 (Rhizobium sp.) isolated from nodules of Mimosa pudica.</title>
        <authorList>
            <person name="Barauna A.C."/>
            <person name="Zilli J.E."/>
            <person name="Simoes-Araujo J.L."/>
            <person name="Reis V.M."/>
            <person name="James E.K."/>
            <person name="Reis F.B.Jr."/>
            <person name="Rouws L.F."/>
            <person name="Passos S.R."/>
            <person name="Gois S.R."/>
        </authorList>
    </citation>
    <scope>NUCLEOTIDE SEQUENCE [LARGE SCALE GENOMIC DNA]</scope>
    <source>
        <strain evidence="2 3">BR10423</strain>
    </source>
</reference>
<organism evidence="2 3">
    <name type="scientific">Rhizobium altiplani</name>
    <dbReference type="NCBI Taxonomy" id="1864509"/>
    <lineage>
        <taxon>Bacteria</taxon>
        <taxon>Pseudomonadati</taxon>
        <taxon>Pseudomonadota</taxon>
        <taxon>Alphaproteobacteria</taxon>
        <taxon>Hyphomicrobiales</taxon>
        <taxon>Rhizobiaceae</taxon>
        <taxon>Rhizobium/Agrobacterium group</taxon>
        <taxon>Rhizobium</taxon>
    </lineage>
</organism>